<comment type="similarity">
    <text evidence="1">Belongs to the 'GDXG' lipolytic enzyme family.</text>
</comment>
<dbReference type="Proteomes" id="UP001235064">
    <property type="component" value="Unassembled WGS sequence"/>
</dbReference>
<proteinExistence type="inferred from homology"/>
<organism evidence="5 6">
    <name type="scientific">Microbacterium candidum</name>
    <dbReference type="NCBI Taxonomy" id="3041922"/>
    <lineage>
        <taxon>Bacteria</taxon>
        <taxon>Bacillati</taxon>
        <taxon>Actinomycetota</taxon>
        <taxon>Actinomycetes</taxon>
        <taxon>Micrococcales</taxon>
        <taxon>Microbacteriaceae</taxon>
        <taxon>Microbacterium</taxon>
    </lineage>
</organism>
<dbReference type="EMBL" id="JASXSZ010000002">
    <property type="protein sequence ID" value="MDL9979339.1"/>
    <property type="molecule type" value="Genomic_DNA"/>
</dbReference>
<name>A0ABT7MY07_9MICO</name>
<gene>
    <name evidence="5" type="ORF">QSV35_08325</name>
</gene>
<feature type="domain" description="Alpha/beta hydrolase fold-3" evidence="4">
    <location>
        <begin position="87"/>
        <end position="291"/>
    </location>
</feature>
<evidence type="ECO:0000259" key="4">
    <source>
        <dbReference type="Pfam" id="PF07859"/>
    </source>
</evidence>
<dbReference type="PROSITE" id="PS01174">
    <property type="entry name" value="LIPASE_GDXG_SER"/>
    <property type="match status" value="1"/>
</dbReference>
<evidence type="ECO:0000313" key="5">
    <source>
        <dbReference type="EMBL" id="MDL9979339.1"/>
    </source>
</evidence>
<evidence type="ECO:0000256" key="3">
    <source>
        <dbReference type="PROSITE-ProRule" id="PRU10038"/>
    </source>
</evidence>
<feature type="active site" evidence="3">
    <location>
        <position position="160"/>
    </location>
</feature>
<dbReference type="Pfam" id="PF07859">
    <property type="entry name" value="Abhydrolase_3"/>
    <property type="match status" value="1"/>
</dbReference>
<evidence type="ECO:0000256" key="2">
    <source>
        <dbReference type="ARBA" id="ARBA00022801"/>
    </source>
</evidence>
<dbReference type="PANTHER" id="PTHR48081">
    <property type="entry name" value="AB HYDROLASE SUPERFAMILY PROTEIN C4A8.06C"/>
    <property type="match status" value="1"/>
</dbReference>
<evidence type="ECO:0000313" key="6">
    <source>
        <dbReference type="Proteomes" id="UP001235064"/>
    </source>
</evidence>
<dbReference type="Gene3D" id="3.40.50.1820">
    <property type="entry name" value="alpha/beta hydrolase"/>
    <property type="match status" value="1"/>
</dbReference>
<comment type="caution">
    <text evidence="5">The sequence shown here is derived from an EMBL/GenBank/DDBJ whole genome shotgun (WGS) entry which is preliminary data.</text>
</comment>
<dbReference type="SUPFAM" id="SSF53474">
    <property type="entry name" value="alpha/beta-Hydrolases"/>
    <property type="match status" value="1"/>
</dbReference>
<protein>
    <submittedName>
        <fullName evidence="5">Alpha/beta hydrolase</fullName>
    </submittedName>
</protein>
<dbReference type="InterPro" id="IPR033140">
    <property type="entry name" value="Lipase_GDXG_put_SER_AS"/>
</dbReference>
<sequence>MSATDATPAAAGVGDETRRLLALLNETFPDIASMEPLEARTAVDARIRPAANLDDVASTTDEAVGTDGVTVRVYRPHDPDPDVPATVYVHGGGFLHGSVEGHDSYCRSWARAVRGIVVSVDHRRAPDVPAPVPLEDVIAAVDWVRANGFADAGVVIAGDSSGGNLAAGAALALRDRSDSPLVGQVLLYPFLDPTMSSPSYERNAEGYFITARILDYYWQSYLGETDRDAAASDPRISPPAASSLAGLPPAIVVTGGRDPLCDEGRDYADALRDAGVPVIHHHFPEQFHGFATIPGYGPGAAASAIVWSDFARMFTRAGES</sequence>
<evidence type="ECO:0000256" key="1">
    <source>
        <dbReference type="ARBA" id="ARBA00010515"/>
    </source>
</evidence>
<dbReference type="RefSeq" id="WP_286288206.1">
    <property type="nucleotide sequence ID" value="NZ_JASXSZ010000002.1"/>
</dbReference>
<reference evidence="5 6" key="1">
    <citation type="submission" date="2023-06" db="EMBL/GenBank/DDBJ databases">
        <title>Microbacterium sp. nov., isolated from a waste landfill.</title>
        <authorList>
            <person name="Wen W."/>
        </authorList>
    </citation>
    <scope>NUCLEOTIDE SEQUENCE [LARGE SCALE GENOMIC DNA]</scope>
    <source>
        <strain evidence="5 6">ASV49</strain>
    </source>
</reference>
<accession>A0ABT7MY07</accession>
<dbReference type="InterPro" id="IPR029058">
    <property type="entry name" value="AB_hydrolase_fold"/>
</dbReference>
<keyword evidence="2 5" id="KW-0378">Hydrolase</keyword>
<dbReference type="InterPro" id="IPR050300">
    <property type="entry name" value="GDXG_lipolytic_enzyme"/>
</dbReference>
<dbReference type="GO" id="GO:0016787">
    <property type="term" value="F:hydrolase activity"/>
    <property type="evidence" value="ECO:0007669"/>
    <property type="project" value="UniProtKB-KW"/>
</dbReference>
<keyword evidence="6" id="KW-1185">Reference proteome</keyword>
<dbReference type="PANTHER" id="PTHR48081:SF8">
    <property type="entry name" value="ALPHA_BETA HYDROLASE FOLD-3 DOMAIN-CONTAINING PROTEIN-RELATED"/>
    <property type="match status" value="1"/>
</dbReference>
<dbReference type="InterPro" id="IPR013094">
    <property type="entry name" value="AB_hydrolase_3"/>
</dbReference>